<gene>
    <name evidence="7" type="primary">surE</name>
    <name evidence="7" type="ORF">PMH09_19880</name>
</gene>
<reference evidence="7 8" key="1">
    <citation type="submission" date="2023-01" db="EMBL/GenBank/DDBJ databases">
        <title>Novel diversity within Roseofilum (Cyanobacteria; Desertifilaceae) from marine benthic mats with descriptions of four novel species.</title>
        <authorList>
            <person name="Wang Y."/>
            <person name="Berthold D.E."/>
            <person name="Hu J."/>
            <person name="Lefler F.W."/>
            <person name="Laughinghouse H.D. IV."/>
        </authorList>
    </citation>
    <scope>NUCLEOTIDE SEQUENCE [LARGE SCALE GENOMIC DNA]</scope>
    <source>
        <strain evidence="7 8">BLCC-M143</strain>
    </source>
</reference>
<evidence type="ECO:0000256" key="3">
    <source>
        <dbReference type="ARBA" id="ARBA00012643"/>
    </source>
</evidence>
<dbReference type="PANTHER" id="PTHR30457">
    <property type="entry name" value="5'-NUCLEOTIDASE SURE"/>
    <property type="match status" value="1"/>
</dbReference>
<organism evidence="7 8">
    <name type="scientific">Roseofilum casamattae BLCC-M143</name>
    <dbReference type="NCBI Taxonomy" id="3022442"/>
    <lineage>
        <taxon>Bacteria</taxon>
        <taxon>Bacillati</taxon>
        <taxon>Cyanobacteriota</taxon>
        <taxon>Cyanophyceae</taxon>
        <taxon>Desertifilales</taxon>
        <taxon>Desertifilaceae</taxon>
        <taxon>Roseofilum</taxon>
        <taxon>Roseofilum casamattae</taxon>
    </lineage>
</organism>
<keyword evidence="5 7" id="KW-0378">Hydrolase</keyword>
<protein>
    <recommendedName>
        <fullName evidence="3">5'-nucleotidase</fullName>
        <ecNumber evidence="3">3.1.3.5</ecNumber>
    </recommendedName>
</protein>
<dbReference type="RefSeq" id="WP_283760091.1">
    <property type="nucleotide sequence ID" value="NZ_JAQOSQ010000035.1"/>
</dbReference>
<proteinExistence type="inferred from homology"/>
<evidence type="ECO:0000256" key="4">
    <source>
        <dbReference type="ARBA" id="ARBA00022723"/>
    </source>
</evidence>
<dbReference type="EC" id="3.1.3.5" evidence="3"/>
<comment type="similarity">
    <text evidence="2">Belongs to the SurE nucleotidase family.</text>
</comment>
<dbReference type="GO" id="GO:0008254">
    <property type="term" value="F:3'-nucleotidase activity"/>
    <property type="evidence" value="ECO:0007669"/>
    <property type="project" value="UniProtKB-EC"/>
</dbReference>
<evidence type="ECO:0000313" key="8">
    <source>
        <dbReference type="Proteomes" id="UP001232992"/>
    </source>
</evidence>
<sequence length="233" mass="26036">MTLILTNDDGIDAPGIRCLHRALEPVLVHRPIFVAPTQQHSGCSHRTTTHYPLAITERSPQEYAIDGTPADCTRLAIAELSQRWDSPIEWVFSGVNAGGNLGVDVYMSGTVAAVREAAFHGIPGIAISHHIKRPFEIDWERTAEWTANILTELFSQSLQPGEFWNVNIPHLEPGADRPEMVFCPVSTDPLPLVYRFDKERYHYCGKYDDRDRAPGTDVDICFSGKIAISRLRA</sequence>
<accession>A0ABT7C2E5</accession>
<evidence type="ECO:0000313" key="7">
    <source>
        <dbReference type="EMBL" id="MDJ1185450.1"/>
    </source>
</evidence>
<keyword evidence="4" id="KW-0479">Metal-binding</keyword>
<evidence type="ECO:0000256" key="1">
    <source>
        <dbReference type="ARBA" id="ARBA00000815"/>
    </source>
</evidence>
<dbReference type="InterPro" id="IPR030048">
    <property type="entry name" value="SurE"/>
</dbReference>
<name>A0ABT7C2E5_9CYAN</name>
<dbReference type="NCBIfam" id="TIGR00087">
    <property type="entry name" value="surE"/>
    <property type="match status" value="1"/>
</dbReference>
<dbReference type="SUPFAM" id="SSF64167">
    <property type="entry name" value="SurE-like"/>
    <property type="match status" value="1"/>
</dbReference>
<dbReference type="Pfam" id="PF01975">
    <property type="entry name" value="SurE"/>
    <property type="match status" value="1"/>
</dbReference>
<dbReference type="Gene3D" id="3.40.1210.10">
    <property type="entry name" value="Survival protein SurE-like phosphatase/nucleotidase"/>
    <property type="match status" value="1"/>
</dbReference>
<dbReference type="InterPro" id="IPR002828">
    <property type="entry name" value="SurE-like_Pase/nucleotidase"/>
</dbReference>
<keyword evidence="8" id="KW-1185">Reference proteome</keyword>
<feature type="domain" description="Survival protein SurE-like phosphatase/nucleotidase" evidence="6">
    <location>
        <begin position="4"/>
        <end position="173"/>
    </location>
</feature>
<dbReference type="PANTHER" id="PTHR30457:SF0">
    <property type="entry name" value="PHOSPHATASE, PUTATIVE (AFU_ORTHOLOGUE AFUA_4G01070)-RELATED"/>
    <property type="match status" value="1"/>
</dbReference>
<dbReference type="InterPro" id="IPR036523">
    <property type="entry name" value="SurE-like_sf"/>
</dbReference>
<evidence type="ECO:0000256" key="2">
    <source>
        <dbReference type="ARBA" id="ARBA00011062"/>
    </source>
</evidence>
<comment type="caution">
    <text evidence="7">The sequence shown here is derived from an EMBL/GenBank/DDBJ whole genome shotgun (WGS) entry which is preliminary data.</text>
</comment>
<dbReference type="Proteomes" id="UP001232992">
    <property type="component" value="Unassembled WGS sequence"/>
</dbReference>
<dbReference type="NCBIfam" id="NF001493">
    <property type="entry name" value="PRK00346.2-3"/>
    <property type="match status" value="1"/>
</dbReference>
<evidence type="ECO:0000259" key="6">
    <source>
        <dbReference type="Pfam" id="PF01975"/>
    </source>
</evidence>
<dbReference type="EMBL" id="JAQOSQ010000035">
    <property type="protein sequence ID" value="MDJ1185450.1"/>
    <property type="molecule type" value="Genomic_DNA"/>
</dbReference>
<comment type="catalytic activity">
    <reaction evidence="1">
        <text>a ribonucleoside 5'-phosphate + H2O = a ribonucleoside + phosphate</text>
        <dbReference type="Rhea" id="RHEA:12484"/>
        <dbReference type="ChEBI" id="CHEBI:15377"/>
        <dbReference type="ChEBI" id="CHEBI:18254"/>
        <dbReference type="ChEBI" id="CHEBI:43474"/>
        <dbReference type="ChEBI" id="CHEBI:58043"/>
        <dbReference type="EC" id="3.1.3.5"/>
    </reaction>
</comment>
<evidence type="ECO:0000256" key="5">
    <source>
        <dbReference type="ARBA" id="ARBA00022801"/>
    </source>
</evidence>